<evidence type="ECO:0000313" key="2">
    <source>
        <dbReference type="Proteomes" id="UP001206821"/>
    </source>
</evidence>
<reference evidence="1 2" key="1">
    <citation type="submission" date="2022-07" db="EMBL/GenBank/DDBJ databases">
        <title>Genomic and pangenome structural analysis of the polyextremophile Exiguobacterium.</title>
        <authorList>
            <person name="Shen L."/>
        </authorList>
    </citation>
    <scope>NUCLEOTIDE SEQUENCE [LARGE SCALE GENOMIC DNA]</scope>
    <source>
        <strain evidence="1 2">12_1</strain>
    </source>
</reference>
<accession>A0ABT2KY69</accession>
<dbReference type="EMBL" id="JANIEK010000006">
    <property type="protein sequence ID" value="MCT4794505.1"/>
    <property type="molecule type" value="Genomic_DNA"/>
</dbReference>
<comment type="caution">
    <text evidence="1">The sequence shown here is derived from an EMBL/GenBank/DDBJ whole genome shotgun (WGS) entry which is preliminary data.</text>
</comment>
<name>A0ABT2KY69_9BACL</name>
<gene>
    <name evidence="1" type="ORF">NQG31_03055</name>
</gene>
<dbReference type="Pfam" id="PF02620">
    <property type="entry name" value="YceD"/>
    <property type="match status" value="1"/>
</dbReference>
<sequence>MKWSIAQLLKLRNQGDSFIVDETVELPELTQLHPDIRSIRPVHVHGDASFTSNQVTFNLKIQGDLTLPDARTLDDVMYEFDIESLEPFFLENGRYTEQFDDVNLPEGNTIDLRPIVRELIMLDVPMQVFGNETDKTQVEGEGWALVEDQLDDQPKIDPRLAGLADLFSKKEDEKG</sequence>
<dbReference type="Proteomes" id="UP001206821">
    <property type="component" value="Unassembled WGS sequence"/>
</dbReference>
<evidence type="ECO:0000313" key="1">
    <source>
        <dbReference type="EMBL" id="MCT4794505.1"/>
    </source>
</evidence>
<keyword evidence="2" id="KW-1185">Reference proteome</keyword>
<protein>
    <submittedName>
        <fullName evidence="1">YceD family protein</fullName>
    </submittedName>
</protein>
<organism evidence="1 2">
    <name type="scientific">Exiguobacterium alkaliphilum</name>
    <dbReference type="NCBI Taxonomy" id="1428684"/>
    <lineage>
        <taxon>Bacteria</taxon>
        <taxon>Bacillati</taxon>
        <taxon>Bacillota</taxon>
        <taxon>Bacilli</taxon>
        <taxon>Bacillales</taxon>
        <taxon>Bacillales Family XII. Incertae Sedis</taxon>
        <taxon>Exiguobacterium</taxon>
    </lineage>
</organism>
<dbReference type="InterPro" id="IPR003772">
    <property type="entry name" value="YceD"/>
</dbReference>
<proteinExistence type="predicted"/>
<dbReference type="RefSeq" id="WP_034805635.1">
    <property type="nucleotide sequence ID" value="NZ_JANIEK010000006.1"/>
</dbReference>